<dbReference type="GO" id="GO:0046983">
    <property type="term" value="F:protein dimerization activity"/>
    <property type="evidence" value="ECO:0007669"/>
    <property type="project" value="InterPro"/>
</dbReference>
<dbReference type="InterPro" id="IPR055298">
    <property type="entry name" value="AtLOH3-like"/>
</dbReference>
<dbReference type="AlphaFoldDB" id="A0A151TSS5"/>
<keyword evidence="1" id="KW-1133">Transmembrane helix</keyword>
<organism evidence="3 4">
    <name type="scientific">Cajanus cajan</name>
    <name type="common">Pigeon pea</name>
    <name type="synonym">Cajanus indicus</name>
    <dbReference type="NCBI Taxonomy" id="3821"/>
    <lineage>
        <taxon>Eukaryota</taxon>
        <taxon>Viridiplantae</taxon>
        <taxon>Streptophyta</taxon>
        <taxon>Embryophyta</taxon>
        <taxon>Tracheophyta</taxon>
        <taxon>Spermatophyta</taxon>
        <taxon>Magnoliopsida</taxon>
        <taxon>eudicotyledons</taxon>
        <taxon>Gunneridae</taxon>
        <taxon>Pentapetalae</taxon>
        <taxon>rosids</taxon>
        <taxon>fabids</taxon>
        <taxon>Fabales</taxon>
        <taxon>Fabaceae</taxon>
        <taxon>Papilionoideae</taxon>
        <taxon>50 kb inversion clade</taxon>
        <taxon>NPAAA clade</taxon>
        <taxon>indigoferoid/millettioid clade</taxon>
        <taxon>Phaseoleae</taxon>
        <taxon>Cajanus</taxon>
    </lineage>
</organism>
<evidence type="ECO:0000313" key="3">
    <source>
        <dbReference type="EMBL" id="KYP70109.1"/>
    </source>
</evidence>
<dbReference type="EMBL" id="CM003605">
    <property type="protein sequence ID" value="KYP70109.1"/>
    <property type="molecule type" value="Genomic_DNA"/>
</dbReference>
<dbReference type="Pfam" id="PF05699">
    <property type="entry name" value="Dimer_Tnp_hAT"/>
    <property type="match status" value="1"/>
</dbReference>
<gene>
    <name evidence="3" type="ORF">KK1_009317</name>
</gene>
<keyword evidence="4" id="KW-1185">Reference proteome</keyword>
<protein>
    <recommendedName>
        <fullName evidence="2">HAT C-terminal dimerisation domain-containing protein</fullName>
    </recommendedName>
</protein>
<dbReference type="InterPro" id="IPR008906">
    <property type="entry name" value="HATC_C_dom"/>
</dbReference>
<proteinExistence type="predicted"/>
<name>A0A151TSS5_CAJCA</name>
<reference evidence="3 4" key="1">
    <citation type="journal article" date="2012" name="Nat. Biotechnol.">
        <title>Draft genome sequence of pigeonpea (Cajanus cajan), an orphan legume crop of resource-poor farmers.</title>
        <authorList>
            <person name="Varshney R.K."/>
            <person name="Chen W."/>
            <person name="Li Y."/>
            <person name="Bharti A.K."/>
            <person name="Saxena R.K."/>
            <person name="Schlueter J.A."/>
            <person name="Donoghue M.T."/>
            <person name="Azam S."/>
            <person name="Fan G."/>
            <person name="Whaley A.M."/>
            <person name="Farmer A.D."/>
            <person name="Sheridan J."/>
            <person name="Iwata A."/>
            <person name="Tuteja R."/>
            <person name="Penmetsa R.V."/>
            <person name="Wu W."/>
            <person name="Upadhyaya H.D."/>
            <person name="Yang S.P."/>
            <person name="Shah T."/>
            <person name="Saxena K.B."/>
            <person name="Michael T."/>
            <person name="McCombie W.R."/>
            <person name="Yang B."/>
            <person name="Zhang G."/>
            <person name="Yang H."/>
            <person name="Wang J."/>
            <person name="Spillane C."/>
            <person name="Cook D.R."/>
            <person name="May G.D."/>
            <person name="Xu X."/>
            <person name="Jackson S.A."/>
        </authorList>
    </citation>
    <scope>NUCLEOTIDE SEQUENCE [LARGE SCALE GENOMIC DNA]</scope>
    <source>
        <strain evidence="4">cv. Asha</strain>
    </source>
</reference>
<keyword evidence="1" id="KW-0812">Transmembrane</keyword>
<dbReference type="PANTHER" id="PTHR11697">
    <property type="entry name" value="GENERAL TRANSCRIPTION FACTOR 2-RELATED ZINC FINGER PROTEIN"/>
    <property type="match status" value="1"/>
</dbReference>
<sequence length="123" mass="14127">MMCLKYIVEEDDISLAQKGEACALLNSMETFKFVFTLHLMKNILGITHELSQALQRSDQDIINAMKLVSVSKQRLQAMRDDYPLVYLLLELTLILLVTTASVERTFSTMNIIKNQMRNHMGDE</sequence>
<accession>A0A151TSS5</accession>
<dbReference type="Proteomes" id="UP000075243">
    <property type="component" value="Chromosome 3"/>
</dbReference>
<evidence type="ECO:0000256" key="1">
    <source>
        <dbReference type="SAM" id="Phobius"/>
    </source>
</evidence>
<feature type="transmembrane region" description="Helical" evidence="1">
    <location>
        <begin position="84"/>
        <end position="102"/>
    </location>
</feature>
<evidence type="ECO:0000313" key="4">
    <source>
        <dbReference type="Proteomes" id="UP000075243"/>
    </source>
</evidence>
<feature type="domain" description="HAT C-terminal dimerisation" evidence="2">
    <location>
        <begin position="77"/>
        <end position="118"/>
    </location>
</feature>
<dbReference type="Gramene" id="C.cajan_09058.t">
    <property type="protein sequence ID" value="C.cajan_09058.t"/>
    <property type="gene ID" value="C.cajan_09058"/>
</dbReference>
<keyword evidence="1" id="KW-0472">Membrane</keyword>
<dbReference type="PANTHER" id="PTHR11697:SF230">
    <property type="entry name" value="ZINC FINGER, MYM DOMAIN CONTAINING 1"/>
    <property type="match status" value="1"/>
</dbReference>
<evidence type="ECO:0000259" key="2">
    <source>
        <dbReference type="Pfam" id="PF05699"/>
    </source>
</evidence>